<dbReference type="PANTHER" id="PTHR36893">
    <property type="entry name" value="OS01G0275950 PROTEIN"/>
    <property type="match status" value="1"/>
</dbReference>
<evidence type="ECO:0000256" key="1">
    <source>
        <dbReference type="SAM" id="MobiDB-lite"/>
    </source>
</evidence>
<keyword evidence="4" id="KW-1185">Reference proteome</keyword>
<sequence length="929" mass="105048">MVGLSLKAFFWVIYIMDQMLLNFAGSGSGCSWCPQPKRNQDLKFEQKSEKFWEFEEETNRWVEVSLPFDLMSCINESCTKVGSIESKEKQRDMEMETGDSGHQAVDENHEPALPVRKRISLTLMAESSIWITGQSGSIFERFWNGVQWVIAPHELPTSAGHAVSVFIVNQTILSLSEAGLLYQLQLNEHSQPIWTKLELMFETNMDDARREPSLSVQIKSGLVSHDGERLYVSTTDGSLLEVSEMQPLRWNNHGRPPGGDVSAVADAGTIRPGVVFIVSSDGDLYEFDKTTKPSWKKHIWSEALMEEISLITSPGSTLQGLVGAHSVSLFLLTKDGLLIERCLHKRKWKWRVHGAPQGHYLSAITAVEQNEPNDKNSSLFITTTTGLLFEYQLPKHSVHFQGNQVDGLWVNHMHPRHAKVARGVRGVQLQFGRMIFALDDGRLAELHFPGIGGEGHGPNQQISLRRKASNQYEWSVLEVPETEGWNAEYCTDERGPSNCILGIKDMPADDGLNDLSSTIPAKRRKAQERLDYISLSNHERTTTESSNLLTKSIDTNFRMRAMHADRSFFMITESGLTFEYLYADHVWLWLRHEHSTEMKGAVGSYNGSLFLVDTHGSLLMRERNGNELSWINCTAMRKGRQVATGPPWDGIPGGVRRVTTEDALFFVNKKGRLLQFTVAVRNFKWKDCGHPPDTKVAYIIDQEVLRMHIVFVVARNGRIYQYNKLNYLWHGHNQSPHLVLSRTPGTAMRLSHISLTGSLFMISEHGALVEYHWSSVDGWEWVEHGTPSKDVTLLGAPGPCFDGTQLFMIGSDGQVYRRHQDQKAWKWTDHGHPHIPSAEQEAMARTKDDQQCSVEDRVCQTNGFNGKCSEKVTPTRPIPLSEDAVIFELQDGRLAELRRSGMTEEWEWVRIIGTPTSQCLTNYWTGVAS</sequence>
<dbReference type="EMBL" id="JAGGNH010000064">
    <property type="protein sequence ID" value="KAJ0960702.1"/>
    <property type="molecule type" value="Genomic_DNA"/>
</dbReference>
<dbReference type="PANTHER" id="PTHR36893:SF1">
    <property type="entry name" value="BULB-TYPE LECTIN DOMAIN-CONTAINING PROTEIN"/>
    <property type="match status" value="1"/>
</dbReference>
<comment type="caution">
    <text evidence="3">The sequence shown here is derived from an EMBL/GenBank/DDBJ whole genome shotgun (WGS) entry which is preliminary data.</text>
</comment>
<name>A0A9D5BTZ4_9LILI</name>
<protein>
    <submittedName>
        <fullName evidence="3">Uncharacterized protein</fullName>
    </submittedName>
</protein>
<evidence type="ECO:0000256" key="2">
    <source>
        <dbReference type="SAM" id="SignalP"/>
    </source>
</evidence>
<proteinExistence type="predicted"/>
<feature type="signal peptide" evidence="2">
    <location>
        <begin position="1"/>
        <end position="29"/>
    </location>
</feature>
<dbReference type="AlphaFoldDB" id="A0A9D5BTZ4"/>
<organism evidence="3 4">
    <name type="scientific">Dioscorea zingiberensis</name>
    <dbReference type="NCBI Taxonomy" id="325984"/>
    <lineage>
        <taxon>Eukaryota</taxon>
        <taxon>Viridiplantae</taxon>
        <taxon>Streptophyta</taxon>
        <taxon>Embryophyta</taxon>
        <taxon>Tracheophyta</taxon>
        <taxon>Spermatophyta</taxon>
        <taxon>Magnoliopsida</taxon>
        <taxon>Liliopsida</taxon>
        <taxon>Dioscoreales</taxon>
        <taxon>Dioscoreaceae</taxon>
        <taxon>Dioscorea</taxon>
    </lineage>
</organism>
<dbReference type="Gene3D" id="2.130.10.10">
    <property type="entry name" value="YVTN repeat-like/Quinoprotein amine dehydrogenase"/>
    <property type="match status" value="1"/>
</dbReference>
<keyword evidence="2" id="KW-0732">Signal</keyword>
<dbReference type="PROSITE" id="PS51257">
    <property type="entry name" value="PROKAR_LIPOPROTEIN"/>
    <property type="match status" value="1"/>
</dbReference>
<dbReference type="SUPFAM" id="SSF89372">
    <property type="entry name" value="Fucose-specific lectin"/>
    <property type="match status" value="2"/>
</dbReference>
<accession>A0A9D5BTZ4</accession>
<dbReference type="InterPro" id="IPR015943">
    <property type="entry name" value="WD40/YVTN_repeat-like_dom_sf"/>
</dbReference>
<evidence type="ECO:0000313" key="3">
    <source>
        <dbReference type="EMBL" id="KAJ0960702.1"/>
    </source>
</evidence>
<evidence type="ECO:0000313" key="4">
    <source>
        <dbReference type="Proteomes" id="UP001085076"/>
    </source>
</evidence>
<feature type="chain" id="PRO_5039435568" evidence="2">
    <location>
        <begin position="30"/>
        <end position="929"/>
    </location>
</feature>
<dbReference type="OrthoDB" id="66678at2759"/>
<feature type="region of interest" description="Disordered" evidence="1">
    <location>
        <begin position="85"/>
        <end position="109"/>
    </location>
</feature>
<feature type="compositionally biased region" description="Basic and acidic residues" evidence="1">
    <location>
        <begin position="85"/>
        <end position="94"/>
    </location>
</feature>
<dbReference type="Gene3D" id="2.120.10.70">
    <property type="entry name" value="Fucose-specific lectin"/>
    <property type="match status" value="1"/>
</dbReference>
<gene>
    <name evidence="3" type="ORF">J5N97_001429</name>
</gene>
<dbReference type="Proteomes" id="UP001085076">
    <property type="component" value="Unassembled WGS sequence"/>
</dbReference>
<reference evidence="3 4" key="1">
    <citation type="journal article" date="2022" name="Hortic Res">
        <title>The genome of Dioscorea zingiberensis sheds light on the biosynthesis, origin and evolution of the medicinally important diosgenin saponins.</title>
        <authorList>
            <person name="Li Y."/>
            <person name="Tan C."/>
            <person name="Li Z."/>
            <person name="Guo J."/>
            <person name="Li S."/>
            <person name="Chen X."/>
            <person name="Wang C."/>
            <person name="Dai X."/>
            <person name="Yang H."/>
            <person name="Song W."/>
            <person name="Hou L."/>
            <person name="Xu J."/>
            <person name="Tong Z."/>
            <person name="Xu A."/>
            <person name="Yuan X."/>
            <person name="Wang W."/>
            <person name="Yang Q."/>
            <person name="Chen L."/>
            <person name="Sun Z."/>
            <person name="Wang K."/>
            <person name="Pan B."/>
            <person name="Chen J."/>
            <person name="Bao Y."/>
            <person name="Liu F."/>
            <person name="Qi X."/>
            <person name="Gang D.R."/>
            <person name="Wen J."/>
            <person name="Li J."/>
        </authorList>
    </citation>
    <scope>NUCLEOTIDE SEQUENCE [LARGE SCALE GENOMIC DNA]</scope>
    <source>
        <strain evidence="3">Dzin_1.0</strain>
    </source>
</reference>